<comment type="caution">
    <text evidence="1">The sequence shown here is derived from an EMBL/GenBank/DDBJ whole genome shotgun (WGS) entry which is preliminary data.</text>
</comment>
<evidence type="ECO:0000313" key="1">
    <source>
        <dbReference type="EMBL" id="GFD57834.1"/>
    </source>
</evidence>
<feature type="non-terminal residue" evidence="1">
    <location>
        <position position="1"/>
    </location>
</feature>
<gene>
    <name evidence="1" type="ORF">Tci_929803</name>
</gene>
<proteinExistence type="predicted"/>
<dbReference type="EMBL" id="BKCJ011845499">
    <property type="protein sequence ID" value="GFD57834.1"/>
    <property type="molecule type" value="Genomic_DNA"/>
</dbReference>
<protein>
    <submittedName>
        <fullName evidence="1">Uncharacterized protein</fullName>
    </submittedName>
</protein>
<organism evidence="1">
    <name type="scientific">Tanacetum cinerariifolium</name>
    <name type="common">Dalmatian daisy</name>
    <name type="synonym">Chrysanthemum cinerariifolium</name>
    <dbReference type="NCBI Taxonomy" id="118510"/>
    <lineage>
        <taxon>Eukaryota</taxon>
        <taxon>Viridiplantae</taxon>
        <taxon>Streptophyta</taxon>
        <taxon>Embryophyta</taxon>
        <taxon>Tracheophyta</taxon>
        <taxon>Spermatophyta</taxon>
        <taxon>Magnoliopsida</taxon>
        <taxon>eudicotyledons</taxon>
        <taxon>Gunneridae</taxon>
        <taxon>Pentapetalae</taxon>
        <taxon>asterids</taxon>
        <taxon>campanulids</taxon>
        <taxon>Asterales</taxon>
        <taxon>Asteraceae</taxon>
        <taxon>Asteroideae</taxon>
        <taxon>Anthemideae</taxon>
        <taxon>Anthemidinae</taxon>
        <taxon>Tanacetum</taxon>
    </lineage>
</organism>
<name>A0A699XMY4_TANCI</name>
<sequence>LDAALDVAPGGANVPAHQQLGQFTVAVGDRVENAVVLGKGLARAIGGGGKLDAVHAHQLVQLAAEHLGQGAVAATLNDAVVKIEIT</sequence>
<accession>A0A699XMY4</accession>
<dbReference type="AlphaFoldDB" id="A0A699XMY4"/>
<feature type="non-terminal residue" evidence="1">
    <location>
        <position position="86"/>
    </location>
</feature>
<reference evidence="1" key="1">
    <citation type="journal article" date="2019" name="Sci. Rep.">
        <title>Draft genome of Tanacetum cinerariifolium, the natural source of mosquito coil.</title>
        <authorList>
            <person name="Yamashiro T."/>
            <person name="Shiraishi A."/>
            <person name="Satake H."/>
            <person name="Nakayama K."/>
        </authorList>
    </citation>
    <scope>NUCLEOTIDE SEQUENCE</scope>
</reference>